<dbReference type="GO" id="GO:0003899">
    <property type="term" value="F:DNA-directed RNA polymerase activity"/>
    <property type="evidence" value="ECO:0007669"/>
    <property type="project" value="UniProtKB-UniRule"/>
</dbReference>
<dbReference type="OrthoDB" id="9796300at2"/>
<dbReference type="Gene3D" id="3.90.940.10">
    <property type="match status" value="1"/>
</dbReference>
<proteinExistence type="inferred from homology"/>
<dbReference type="PANTHER" id="PTHR34476:SF1">
    <property type="entry name" value="DNA-DIRECTED RNA POLYMERASE SUBUNIT OMEGA"/>
    <property type="match status" value="1"/>
</dbReference>
<evidence type="ECO:0000313" key="13">
    <source>
        <dbReference type="EMBL" id="SDF80278.1"/>
    </source>
</evidence>
<keyword evidence="14" id="KW-1185">Reference proteome</keyword>
<keyword evidence="5 11" id="KW-0808">Transferase</keyword>
<keyword evidence="4 11" id="KW-0240">DNA-directed RNA polymerase</keyword>
<feature type="region of interest" description="Disordered" evidence="12">
    <location>
        <begin position="72"/>
        <end position="158"/>
    </location>
</feature>
<comment type="similarity">
    <text evidence="1 11">Belongs to the RNA polymerase subunit omega family.</text>
</comment>
<reference evidence="13 14" key="1">
    <citation type="submission" date="2016-10" db="EMBL/GenBank/DDBJ databases">
        <authorList>
            <person name="de Groot N.N."/>
        </authorList>
    </citation>
    <scope>NUCLEOTIDE SEQUENCE [LARGE SCALE GENOMIC DNA]</scope>
    <source>
        <strain evidence="13 14">DSM 25584</strain>
    </source>
</reference>
<evidence type="ECO:0000256" key="5">
    <source>
        <dbReference type="ARBA" id="ARBA00022679"/>
    </source>
</evidence>
<accession>A0A1G7P1U6</accession>
<evidence type="ECO:0000256" key="9">
    <source>
        <dbReference type="ARBA" id="ARBA00030998"/>
    </source>
</evidence>
<feature type="compositionally biased region" description="Acidic residues" evidence="12">
    <location>
        <begin position="79"/>
        <end position="96"/>
    </location>
</feature>
<dbReference type="Proteomes" id="UP000199415">
    <property type="component" value="Unassembled WGS sequence"/>
</dbReference>
<dbReference type="PANTHER" id="PTHR34476">
    <property type="entry name" value="DNA-DIRECTED RNA POLYMERASE SUBUNIT OMEGA"/>
    <property type="match status" value="1"/>
</dbReference>
<evidence type="ECO:0000256" key="6">
    <source>
        <dbReference type="ARBA" id="ARBA00022695"/>
    </source>
</evidence>
<comment type="catalytic activity">
    <reaction evidence="10 11">
        <text>RNA(n) + a ribonucleoside 5'-triphosphate = RNA(n+1) + diphosphate</text>
        <dbReference type="Rhea" id="RHEA:21248"/>
        <dbReference type="Rhea" id="RHEA-COMP:14527"/>
        <dbReference type="Rhea" id="RHEA-COMP:17342"/>
        <dbReference type="ChEBI" id="CHEBI:33019"/>
        <dbReference type="ChEBI" id="CHEBI:61557"/>
        <dbReference type="ChEBI" id="CHEBI:140395"/>
        <dbReference type="EC" id="2.7.7.6"/>
    </reaction>
</comment>
<dbReference type="GO" id="GO:0000428">
    <property type="term" value="C:DNA-directed RNA polymerase complex"/>
    <property type="evidence" value="ECO:0007669"/>
    <property type="project" value="UniProtKB-KW"/>
</dbReference>
<dbReference type="RefSeq" id="WP_090019013.1">
    <property type="nucleotide sequence ID" value="NZ_FNCE01000002.1"/>
</dbReference>
<sequence length="158" mass="16702">MARVTVEDCILRLPNRFELVMIASQRARDLASGAPLTVDRDNDKNPVVALREVAAKTVSFEQLEEELIRTQQKYRVRDEADEDLPEFDALEGEPESGESPAAPAAAEAAPAADEAAAGDSEEAASASVSEEGAESLEELAEAEADDDAEAGLGGEGED</sequence>
<dbReference type="InterPro" id="IPR003716">
    <property type="entry name" value="DNA-dir_RNA_pol_omega"/>
</dbReference>
<evidence type="ECO:0000256" key="12">
    <source>
        <dbReference type="SAM" id="MobiDB-lite"/>
    </source>
</evidence>
<dbReference type="EMBL" id="FNCE01000002">
    <property type="protein sequence ID" value="SDF80278.1"/>
    <property type="molecule type" value="Genomic_DNA"/>
</dbReference>
<dbReference type="Pfam" id="PF01192">
    <property type="entry name" value="RNA_pol_Rpb6"/>
    <property type="match status" value="1"/>
</dbReference>
<dbReference type="HAMAP" id="MF_00366">
    <property type="entry name" value="RNApol_bact_RpoZ"/>
    <property type="match status" value="1"/>
</dbReference>
<dbReference type="EC" id="2.7.7.6" evidence="2 11"/>
<dbReference type="InterPro" id="IPR036161">
    <property type="entry name" value="RPB6/omega-like_sf"/>
</dbReference>
<feature type="compositionally biased region" description="Low complexity" evidence="12">
    <location>
        <begin position="97"/>
        <end position="130"/>
    </location>
</feature>
<gene>
    <name evidence="11" type="primary">rpoZ</name>
    <name evidence="13" type="ORF">SAMN05216241_102402</name>
</gene>
<keyword evidence="6 11" id="KW-0548">Nucleotidyltransferase</keyword>
<protein>
    <recommendedName>
        <fullName evidence="3 11">DNA-directed RNA polymerase subunit omega</fullName>
        <shortName evidence="11">RNAP omega subunit</shortName>
        <ecNumber evidence="2 11">2.7.7.6</ecNumber>
    </recommendedName>
    <alternativeName>
        <fullName evidence="9 11">RNA polymerase omega subunit</fullName>
    </alternativeName>
    <alternativeName>
        <fullName evidence="8 11">Transcriptase subunit omega</fullName>
    </alternativeName>
</protein>
<dbReference type="AlphaFoldDB" id="A0A1G7P1U6"/>
<dbReference type="NCBIfam" id="TIGR00690">
    <property type="entry name" value="rpoZ"/>
    <property type="match status" value="1"/>
</dbReference>
<comment type="subunit">
    <text evidence="11">The RNAP catalytic core consists of 2 alpha, 1 beta, 1 beta' and 1 omega subunit. When a sigma factor is associated with the core the holoenzyme is formed, which can initiate transcription.</text>
</comment>
<organism evidence="13 14">
    <name type="scientific">Limimonas halophila</name>
    <dbReference type="NCBI Taxonomy" id="1082479"/>
    <lineage>
        <taxon>Bacteria</taxon>
        <taxon>Pseudomonadati</taxon>
        <taxon>Pseudomonadota</taxon>
        <taxon>Alphaproteobacteria</taxon>
        <taxon>Rhodospirillales</taxon>
        <taxon>Rhodovibrionaceae</taxon>
        <taxon>Limimonas</taxon>
    </lineage>
</organism>
<evidence type="ECO:0000256" key="4">
    <source>
        <dbReference type="ARBA" id="ARBA00022478"/>
    </source>
</evidence>
<evidence type="ECO:0000256" key="11">
    <source>
        <dbReference type="HAMAP-Rule" id="MF_00366"/>
    </source>
</evidence>
<feature type="compositionally biased region" description="Acidic residues" evidence="12">
    <location>
        <begin position="131"/>
        <end position="158"/>
    </location>
</feature>
<dbReference type="SUPFAM" id="SSF63562">
    <property type="entry name" value="RPB6/omega subunit-like"/>
    <property type="match status" value="1"/>
</dbReference>
<evidence type="ECO:0000313" key="14">
    <source>
        <dbReference type="Proteomes" id="UP000199415"/>
    </source>
</evidence>
<evidence type="ECO:0000256" key="3">
    <source>
        <dbReference type="ARBA" id="ARBA00013725"/>
    </source>
</evidence>
<evidence type="ECO:0000256" key="10">
    <source>
        <dbReference type="ARBA" id="ARBA00048552"/>
    </source>
</evidence>
<evidence type="ECO:0000256" key="7">
    <source>
        <dbReference type="ARBA" id="ARBA00023163"/>
    </source>
</evidence>
<dbReference type="GO" id="GO:0003677">
    <property type="term" value="F:DNA binding"/>
    <property type="evidence" value="ECO:0007669"/>
    <property type="project" value="UniProtKB-UniRule"/>
</dbReference>
<dbReference type="STRING" id="1082479.SAMN05216241_102402"/>
<evidence type="ECO:0000256" key="2">
    <source>
        <dbReference type="ARBA" id="ARBA00012418"/>
    </source>
</evidence>
<dbReference type="SMART" id="SM01409">
    <property type="entry name" value="RNA_pol_Rpb6"/>
    <property type="match status" value="1"/>
</dbReference>
<name>A0A1G7P1U6_9PROT</name>
<evidence type="ECO:0000256" key="1">
    <source>
        <dbReference type="ARBA" id="ARBA00006711"/>
    </source>
</evidence>
<evidence type="ECO:0000256" key="8">
    <source>
        <dbReference type="ARBA" id="ARBA00029924"/>
    </source>
</evidence>
<keyword evidence="7 11" id="KW-0804">Transcription</keyword>
<comment type="function">
    <text evidence="11">Promotes RNA polymerase assembly. Latches the N- and C-terminal regions of the beta' subunit thereby facilitating its interaction with the beta and alpha subunits.</text>
</comment>
<dbReference type="GO" id="GO:0006351">
    <property type="term" value="P:DNA-templated transcription"/>
    <property type="evidence" value="ECO:0007669"/>
    <property type="project" value="UniProtKB-UniRule"/>
</dbReference>
<dbReference type="InterPro" id="IPR006110">
    <property type="entry name" value="Pol_omega/Rpo6/RPB6"/>
</dbReference>